<accession>A0AAD2DLQ3</accession>
<reference evidence="9" key="1">
    <citation type="submission" date="2023-05" db="EMBL/GenBank/DDBJ databases">
        <authorList>
            <person name="Huff M."/>
        </authorList>
    </citation>
    <scope>NUCLEOTIDE SEQUENCE</scope>
</reference>
<evidence type="ECO:0000313" key="9">
    <source>
        <dbReference type="EMBL" id="CAI9756763.1"/>
    </source>
</evidence>
<organism evidence="9 10">
    <name type="scientific">Fraxinus pennsylvanica</name>
    <dbReference type="NCBI Taxonomy" id="56036"/>
    <lineage>
        <taxon>Eukaryota</taxon>
        <taxon>Viridiplantae</taxon>
        <taxon>Streptophyta</taxon>
        <taxon>Embryophyta</taxon>
        <taxon>Tracheophyta</taxon>
        <taxon>Spermatophyta</taxon>
        <taxon>Magnoliopsida</taxon>
        <taxon>eudicotyledons</taxon>
        <taxon>Gunneridae</taxon>
        <taxon>Pentapetalae</taxon>
        <taxon>asterids</taxon>
        <taxon>lamiids</taxon>
        <taxon>Lamiales</taxon>
        <taxon>Oleaceae</taxon>
        <taxon>Oleeae</taxon>
        <taxon>Fraxinus</taxon>
    </lineage>
</organism>
<keyword evidence="5" id="KW-0804">Transcription</keyword>
<evidence type="ECO:0000256" key="6">
    <source>
        <dbReference type="ARBA" id="ARBA00023242"/>
    </source>
</evidence>
<dbReference type="AlphaFoldDB" id="A0AAD2DLQ3"/>
<feature type="region of interest" description="Disordered" evidence="7">
    <location>
        <begin position="687"/>
        <end position="715"/>
    </location>
</feature>
<dbReference type="SUPFAM" id="SSF118290">
    <property type="entry name" value="WRKY DNA-binding domain"/>
    <property type="match status" value="2"/>
</dbReference>
<keyword evidence="6" id="KW-0539">Nucleus</keyword>
<dbReference type="EMBL" id="OU503037">
    <property type="protein sequence ID" value="CAI9756763.1"/>
    <property type="molecule type" value="Genomic_DNA"/>
</dbReference>
<feature type="region of interest" description="Disordered" evidence="7">
    <location>
        <begin position="360"/>
        <end position="394"/>
    </location>
</feature>
<feature type="compositionally biased region" description="Polar residues" evidence="7">
    <location>
        <begin position="453"/>
        <end position="468"/>
    </location>
</feature>
<dbReference type="GO" id="GO:0005634">
    <property type="term" value="C:nucleus"/>
    <property type="evidence" value="ECO:0007669"/>
    <property type="project" value="UniProtKB-SubCell"/>
</dbReference>
<evidence type="ECO:0000256" key="4">
    <source>
        <dbReference type="ARBA" id="ARBA00023125"/>
    </source>
</evidence>
<feature type="region of interest" description="Disordered" evidence="7">
    <location>
        <begin position="39"/>
        <end position="64"/>
    </location>
</feature>
<evidence type="ECO:0000256" key="1">
    <source>
        <dbReference type="ARBA" id="ARBA00004123"/>
    </source>
</evidence>
<dbReference type="Pfam" id="PF03106">
    <property type="entry name" value="WRKY"/>
    <property type="match status" value="2"/>
</dbReference>
<sequence length="715" mass="77692">MGGFDDYVAILGDWTSPITSPKTFFTSMYNVDPLAISTTESDSDNRSQTPFTGPEMQVASRNTDVKDKTLNSVVGDEMSKSNAPSEPKMSSQGSLMERMIARAGFIAPRLNTENIRAADRSQNSEVQSPYLTIPPGLSPAALLDSPLFVSNSEILPSPTTGKFSLSPSGENQNSALMTDDPDKCEENISEDANASSFAYRPVTGSGSALDYGAATKASPYQQPFPSNEVSAHSINLLQPESMEPQNVHSGSNSTFYPQINFSKLSAKNIDSNLSSHPRTCNTVGFAEHSLPLDVPQEVNADQRSSDPAEDGYNWRKYGQKQVKSGEYPRTYYKCTHLNCSVKKKVEQSHKGNVSGIIYKGAHNHPKPPSNIKSTLGSSSAISDMQPDTTESPMTFADGDQILLNVLKPGSPDWSQDNLEPKLSASVSNECSNGAISLQAHSGTQIESGEGVDGSSTFSNNETRDSVSLGNDVEGDELESKRRRIKTSEMSRATIGIREPKVVVQTISEVDILDDGYRWRKYGQKVVKGNPNPRSYYKCTSPGCKVKKHVERASHDLMSVITTYEGKHNHVVPVARNSSHFNFGTLTTSAAPSLFQRAKASQLHNSMAHFERPSSLSLFGLPEKSELWTTPGFGFGMNRPNPVNLPMAGLVPGQGKLPVLPVRPYFGQLHPMNDAAFMMPKGELKPGYVPDSSSGASNISSVYRQNMNRCPHGPNV</sequence>
<feature type="compositionally biased region" description="Polar residues" evidence="7">
    <location>
        <begin position="39"/>
        <end position="51"/>
    </location>
</feature>
<dbReference type="FunFam" id="2.20.25.80:FF:000006">
    <property type="entry name" value="WRKY transcription factor"/>
    <property type="match status" value="1"/>
</dbReference>
<dbReference type="GO" id="GO:0043565">
    <property type="term" value="F:sequence-specific DNA binding"/>
    <property type="evidence" value="ECO:0007669"/>
    <property type="project" value="InterPro"/>
</dbReference>
<dbReference type="FunFam" id="2.20.25.80:FF:000001">
    <property type="entry name" value="WRKY transcription factor 33"/>
    <property type="match status" value="1"/>
</dbReference>
<proteinExistence type="predicted"/>
<name>A0AAD2DLQ3_9LAMI</name>
<dbReference type="PROSITE" id="PS50811">
    <property type="entry name" value="WRKY"/>
    <property type="match status" value="2"/>
</dbReference>
<evidence type="ECO:0000259" key="8">
    <source>
        <dbReference type="PROSITE" id="PS50811"/>
    </source>
</evidence>
<comment type="subcellular location">
    <subcellularLocation>
        <location evidence="1">Nucleus</location>
    </subcellularLocation>
</comment>
<feature type="region of interest" description="Disordered" evidence="7">
    <location>
        <begin position="443"/>
        <end position="488"/>
    </location>
</feature>
<feature type="compositionally biased region" description="Polar residues" evidence="7">
    <location>
        <begin position="159"/>
        <end position="176"/>
    </location>
</feature>
<dbReference type="InterPro" id="IPR003657">
    <property type="entry name" value="WRKY_dom"/>
</dbReference>
<keyword evidence="3" id="KW-0805">Transcription regulation</keyword>
<feature type="domain" description="WRKY" evidence="8">
    <location>
        <begin position="507"/>
        <end position="572"/>
    </location>
</feature>
<evidence type="ECO:0000313" key="10">
    <source>
        <dbReference type="Proteomes" id="UP000834106"/>
    </source>
</evidence>
<dbReference type="GO" id="GO:0003700">
    <property type="term" value="F:DNA-binding transcription factor activity"/>
    <property type="evidence" value="ECO:0007669"/>
    <property type="project" value="InterPro"/>
</dbReference>
<dbReference type="SMART" id="SM00774">
    <property type="entry name" value="WRKY"/>
    <property type="match status" value="2"/>
</dbReference>
<dbReference type="Gene3D" id="2.20.25.80">
    <property type="entry name" value="WRKY domain"/>
    <property type="match status" value="2"/>
</dbReference>
<dbReference type="InterPro" id="IPR036576">
    <property type="entry name" value="WRKY_dom_sf"/>
</dbReference>
<feature type="domain" description="WRKY" evidence="8">
    <location>
        <begin position="303"/>
        <end position="367"/>
    </location>
</feature>
<dbReference type="InterPro" id="IPR044810">
    <property type="entry name" value="WRKY_plant"/>
</dbReference>
<dbReference type="PANTHER" id="PTHR31221">
    <property type="entry name" value="WRKY TRANSCRIPTION FACTOR PROTEIN 1-RELATED"/>
    <property type="match status" value="1"/>
</dbReference>
<keyword evidence="2" id="KW-0677">Repeat</keyword>
<evidence type="ECO:0000256" key="3">
    <source>
        <dbReference type="ARBA" id="ARBA00023015"/>
    </source>
</evidence>
<evidence type="ECO:0000256" key="5">
    <source>
        <dbReference type="ARBA" id="ARBA00023163"/>
    </source>
</evidence>
<evidence type="ECO:0000256" key="7">
    <source>
        <dbReference type="SAM" id="MobiDB-lite"/>
    </source>
</evidence>
<feature type="compositionally biased region" description="Polar residues" evidence="7">
    <location>
        <begin position="690"/>
        <end position="707"/>
    </location>
</feature>
<dbReference type="Proteomes" id="UP000834106">
    <property type="component" value="Chromosome 2"/>
</dbReference>
<feature type="region of interest" description="Disordered" evidence="7">
    <location>
        <begin position="159"/>
        <end position="185"/>
    </location>
</feature>
<protein>
    <recommendedName>
        <fullName evidence="8">WRKY domain-containing protein</fullName>
    </recommendedName>
</protein>
<gene>
    <name evidence="9" type="ORF">FPE_LOCUS4193</name>
</gene>
<feature type="compositionally biased region" description="Polar residues" evidence="7">
    <location>
        <begin position="370"/>
        <end position="392"/>
    </location>
</feature>
<evidence type="ECO:0000256" key="2">
    <source>
        <dbReference type="ARBA" id="ARBA00022737"/>
    </source>
</evidence>
<keyword evidence="10" id="KW-1185">Reference proteome</keyword>
<keyword evidence="4" id="KW-0238">DNA-binding</keyword>
<dbReference type="PANTHER" id="PTHR31221:SF338">
    <property type="entry name" value="OS08G0499300 PROTEIN"/>
    <property type="match status" value="1"/>
</dbReference>